<proteinExistence type="predicted"/>
<feature type="non-terminal residue" evidence="1">
    <location>
        <position position="1"/>
    </location>
</feature>
<reference evidence="1 2" key="1">
    <citation type="submission" date="2015-09" db="EMBL/GenBank/DDBJ databases">
        <title>Trachymyrmex zeteki WGS genome.</title>
        <authorList>
            <person name="Nygaard S."/>
            <person name="Hu H."/>
            <person name="Boomsma J."/>
            <person name="Zhang G."/>
        </authorList>
    </citation>
    <scope>NUCLEOTIDE SEQUENCE [LARGE SCALE GENOMIC DNA]</scope>
    <source>
        <strain evidence="1">Tzet28-1</strain>
        <tissue evidence="1">Whole body</tissue>
    </source>
</reference>
<gene>
    <name evidence="1" type="ORF">ALC60_12168</name>
</gene>
<keyword evidence="2" id="KW-1185">Reference proteome</keyword>
<dbReference type="Proteomes" id="UP000075809">
    <property type="component" value="Unassembled WGS sequence"/>
</dbReference>
<protein>
    <submittedName>
        <fullName evidence="1">Uncharacterized protein</fullName>
    </submittedName>
</protein>
<accession>A0A151WLE6</accession>
<dbReference type="EMBL" id="KQ982959">
    <property type="protein sequence ID" value="KYQ48663.1"/>
    <property type="molecule type" value="Genomic_DNA"/>
</dbReference>
<name>A0A151WLE6_9HYME</name>
<sequence length="51" mass="6174">SPFSEHQPCKLLKRHLKLHSLQVWTYLITFSRFNKLPLLWGFHGSHRFDEP</sequence>
<organism evidence="1 2">
    <name type="scientific">Mycetomoellerius zeteki</name>
    <dbReference type="NCBI Taxonomy" id="64791"/>
    <lineage>
        <taxon>Eukaryota</taxon>
        <taxon>Metazoa</taxon>
        <taxon>Ecdysozoa</taxon>
        <taxon>Arthropoda</taxon>
        <taxon>Hexapoda</taxon>
        <taxon>Insecta</taxon>
        <taxon>Pterygota</taxon>
        <taxon>Neoptera</taxon>
        <taxon>Endopterygota</taxon>
        <taxon>Hymenoptera</taxon>
        <taxon>Apocrita</taxon>
        <taxon>Aculeata</taxon>
        <taxon>Formicoidea</taxon>
        <taxon>Formicidae</taxon>
        <taxon>Myrmicinae</taxon>
        <taxon>Mycetomoellerius</taxon>
    </lineage>
</organism>
<evidence type="ECO:0000313" key="1">
    <source>
        <dbReference type="EMBL" id="KYQ48663.1"/>
    </source>
</evidence>
<dbReference type="AlphaFoldDB" id="A0A151WLE6"/>
<evidence type="ECO:0000313" key="2">
    <source>
        <dbReference type="Proteomes" id="UP000075809"/>
    </source>
</evidence>